<protein>
    <submittedName>
        <fullName evidence="2">Uncharacterized protein</fullName>
    </submittedName>
</protein>
<feature type="transmembrane region" description="Helical" evidence="1">
    <location>
        <begin position="115"/>
        <end position="134"/>
    </location>
</feature>
<comment type="caution">
    <text evidence="2">The sequence shown here is derived from an EMBL/GenBank/DDBJ whole genome shotgun (WGS) entry which is preliminary data.</text>
</comment>
<evidence type="ECO:0000256" key="1">
    <source>
        <dbReference type="SAM" id="Phobius"/>
    </source>
</evidence>
<gene>
    <name evidence="2" type="ORF">GR257_34625</name>
</gene>
<feature type="transmembrane region" description="Helical" evidence="1">
    <location>
        <begin position="155"/>
        <end position="183"/>
    </location>
</feature>
<proteinExistence type="predicted"/>
<evidence type="ECO:0000313" key="2">
    <source>
        <dbReference type="EMBL" id="NEK19899.1"/>
    </source>
</evidence>
<feature type="transmembrane region" description="Helical" evidence="1">
    <location>
        <begin position="12"/>
        <end position="32"/>
    </location>
</feature>
<name>A0A7K3VRT3_RHILE</name>
<feature type="transmembrane region" description="Helical" evidence="1">
    <location>
        <begin position="44"/>
        <end position="69"/>
    </location>
</feature>
<accession>A0A7K3VRT3</accession>
<dbReference type="AlphaFoldDB" id="A0A7K3VRT3"/>
<reference evidence="2 3" key="1">
    <citation type="submission" date="2019-12" db="EMBL/GenBank/DDBJ databases">
        <title>Rhizobium genotypes associated with high levels of biological nitrogen fixation by grain legumes in a temperate-maritime cropping system.</title>
        <authorList>
            <person name="Maluk M."/>
            <person name="Francesc Ferrando Molina F."/>
            <person name="Lopez Del Egido L."/>
            <person name="Lafos M."/>
            <person name="Langarica-Fuentes A."/>
            <person name="Gebre Yohannes G."/>
            <person name="Young M.W."/>
            <person name="Martin P."/>
            <person name="Gantlett R."/>
            <person name="Kenicer G."/>
            <person name="Hawes C."/>
            <person name="Begg G.S."/>
            <person name="Quilliam R.S."/>
            <person name="Squire G.R."/>
            <person name="Poole P.S."/>
            <person name="Young P.W."/>
            <person name="Iannetta P.M."/>
            <person name="James E.K."/>
        </authorList>
    </citation>
    <scope>NUCLEOTIDE SEQUENCE [LARGE SCALE GENOMIC DNA]</scope>
    <source>
        <strain evidence="2 3">JHI54</strain>
    </source>
</reference>
<dbReference type="RefSeq" id="WP_164050022.1">
    <property type="nucleotide sequence ID" value="NZ_WUFV01000034.1"/>
</dbReference>
<evidence type="ECO:0000313" key="3">
    <source>
        <dbReference type="Proteomes" id="UP000471705"/>
    </source>
</evidence>
<dbReference type="EMBL" id="WUFV01000034">
    <property type="protein sequence ID" value="NEK19899.1"/>
    <property type="molecule type" value="Genomic_DNA"/>
</dbReference>
<sequence>MPRRQFATYASILTVAMIAFILGFPFLLFALARAIHCAPDTCGAVGLVLGLYGRMLGVLIYGIAMLTVISARCRRAGLSSWWVVASLFWLLAARDVLMAGLNFWAVGFSLGILSFQWPITLIFFFAFVTFLSLWKSSDENGSEPPRRSWKMAQVSAALSAIIGVVMCIPLFVTLAWIGGLRLISPLSAVMFPQHYLYVRIGTHFITLTTALWLLLLVFTGALIHILVAQRRANLEVPPTRLSRPVS</sequence>
<dbReference type="Proteomes" id="UP000471705">
    <property type="component" value="Unassembled WGS sequence"/>
</dbReference>
<organism evidence="2 3">
    <name type="scientific">Rhizobium leguminosarum</name>
    <dbReference type="NCBI Taxonomy" id="384"/>
    <lineage>
        <taxon>Bacteria</taxon>
        <taxon>Pseudomonadati</taxon>
        <taxon>Pseudomonadota</taxon>
        <taxon>Alphaproteobacteria</taxon>
        <taxon>Hyphomicrobiales</taxon>
        <taxon>Rhizobiaceae</taxon>
        <taxon>Rhizobium/Agrobacterium group</taxon>
        <taxon>Rhizobium</taxon>
    </lineage>
</organism>
<feature type="transmembrane region" description="Helical" evidence="1">
    <location>
        <begin position="81"/>
        <end position="103"/>
    </location>
</feature>
<keyword evidence="1" id="KW-0812">Transmembrane</keyword>
<feature type="transmembrane region" description="Helical" evidence="1">
    <location>
        <begin position="203"/>
        <end position="227"/>
    </location>
</feature>
<keyword evidence="1" id="KW-0472">Membrane</keyword>
<keyword evidence="1" id="KW-1133">Transmembrane helix</keyword>